<dbReference type="InterPro" id="IPR036615">
    <property type="entry name" value="Mur_ligase_C_dom_sf"/>
</dbReference>
<dbReference type="InterPro" id="IPR013221">
    <property type="entry name" value="Mur_ligase_cen"/>
</dbReference>
<dbReference type="OrthoDB" id="9800958at2"/>
<feature type="binding site" evidence="2">
    <location>
        <position position="190"/>
    </location>
    <ligand>
        <name>UDP-N-acetyl-alpha-D-muramoyl-L-alanyl-D-glutamate</name>
        <dbReference type="ChEBI" id="CHEBI:83900"/>
    </ligand>
</feature>
<evidence type="ECO:0000256" key="3">
    <source>
        <dbReference type="RuleBase" id="RU004135"/>
    </source>
</evidence>
<feature type="short sequence motif" description="Meso-diaminopimelate recognition motif" evidence="2">
    <location>
        <begin position="417"/>
        <end position="420"/>
    </location>
</feature>
<keyword evidence="2 3" id="KW-0133">Cell shape</keyword>
<feature type="binding site" evidence="2">
    <location>
        <position position="198"/>
    </location>
    <ligand>
        <name>UDP-N-acetyl-alpha-D-muramoyl-L-alanyl-D-glutamate</name>
        <dbReference type="ChEBI" id="CHEBI:83900"/>
    </ligand>
</feature>
<dbReference type="AlphaFoldDB" id="A0A1E5Q912"/>
<dbReference type="SUPFAM" id="SSF53623">
    <property type="entry name" value="MurD-like peptide ligases, catalytic domain"/>
    <property type="match status" value="1"/>
</dbReference>
<dbReference type="Gene3D" id="3.40.1390.10">
    <property type="entry name" value="MurE/MurF, N-terminal domain"/>
    <property type="match status" value="1"/>
</dbReference>
<dbReference type="PANTHER" id="PTHR23135:SF4">
    <property type="entry name" value="UDP-N-ACETYLMURAMOYL-L-ALANYL-D-GLUTAMATE--2,6-DIAMINOPIMELATE LIGASE MURE HOMOLOG, CHLOROPLASTIC"/>
    <property type="match status" value="1"/>
</dbReference>
<comment type="pathway">
    <text evidence="2 3">Cell wall biogenesis; peptidoglycan biosynthesis.</text>
</comment>
<evidence type="ECO:0000256" key="1">
    <source>
        <dbReference type="ARBA" id="ARBA00005898"/>
    </source>
</evidence>
<dbReference type="EMBL" id="MCGG01000018">
    <property type="protein sequence ID" value="OEJ67898.1"/>
    <property type="molecule type" value="Genomic_DNA"/>
</dbReference>
<evidence type="ECO:0000313" key="6">
    <source>
        <dbReference type="EMBL" id="OEJ67898.1"/>
    </source>
</evidence>
<accession>A0A1E5Q912</accession>
<dbReference type="PANTHER" id="PTHR23135">
    <property type="entry name" value="MUR LIGASE FAMILY MEMBER"/>
    <property type="match status" value="1"/>
</dbReference>
<organism evidence="6 7">
    <name type="scientific">Magnetovibrio blakemorei</name>
    <dbReference type="NCBI Taxonomy" id="28181"/>
    <lineage>
        <taxon>Bacteria</taxon>
        <taxon>Pseudomonadati</taxon>
        <taxon>Pseudomonadota</taxon>
        <taxon>Alphaproteobacteria</taxon>
        <taxon>Rhodospirillales</taxon>
        <taxon>Magnetovibrionaceae</taxon>
        <taxon>Magnetovibrio</taxon>
    </lineage>
</organism>
<dbReference type="GO" id="GO:0008765">
    <property type="term" value="F:UDP-N-acetylmuramoylalanyl-D-glutamate-2,6-diaminopimelate ligase activity"/>
    <property type="evidence" value="ECO:0007669"/>
    <property type="project" value="UniProtKB-UniRule"/>
</dbReference>
<dbReference type="NCBIfam" id="TIGR01085">
    <property type="entry name" value="murE"/>
    <property type="match status" value="1"/>
</dbReference>
<keyword evidence="2 3" id="KW-0131">Cell cycle</keyword>
<feature type="domain" description="Mur ligase central" evidence="5">
    <location>
        <begin position="119"/>
        <end position="322"/>
    </location>
</feature>
<keyword evidence="2" id="KW-0067">ATP-binding</keyword>
<keyword evidence="2 3" id="KW-0573">Peptidoglycan synthesis</keyword>
<keyword evidence="2" id="KW-0460">Magnesium</keyword>
<dbReference type="Gene3D" id="3.90.190.20">
    <property type="entry name" value="Mur ligase, C-terminal domain"/>
    <property type="match status" value="1"/>
</dbReference>
<sequence>MRLIDVLKGDPTLQDMDVTIGQMDIAGLTCDSRDVRPGFLFAALPSAGSSARAGSQSVDGRDFIEAATANGAVAVLAPLGTADDARFIVPIIEDANVRLRFAHMAAKYYARQPGTVAAITGTNGKTSAASFLRQIWQRLGQKAASIGTLGVHGNGFDEPGTLTTPDPVKLHKTLARLARGGIECVAMEASSHGLSQYRLDAVKVMAAGFTNITRDHLDYHATMKDYLAAKMRLFSEVVDEAGYAVINADSPEGREVAAVARKRGLSVLTFGRDGQDIRVLEQRPHVDGQTLVLQVSGKAYSVALPLAGGFQMENALCALGLALALGADTVKAIEALKTLQGVPGRLQKVGNLGSASVYVDYAHTPDALQNVLAALRPHAVGRLHVMFGCGGDRDAGKRSQMGAIAAKFADNVIVTDDNPRTENAAAIRAEILSACPGAIEIADRHTAILTAVKALSDGDVLVLAGKGHEQGQIVGDQVLVFDDVQEAKAAIELAQEEAGA</sequence>
<dbReference type="STRING" id="28181.BEN30_07820"/>
<name>A0A1E5Q912_9PROT</name>
<feature type="binding site" evidence="2">
    <location>
        <begin position="121"/>
        <end position="127"/>
    </location>
    <ligand>
        <name>ATP</name>
        <dbReference type="ChEBI" id="CHEBI:30616"/>
    </ligand>
</feature>
<evidence type="ECO:0000259" key="4">
    <source>
        <dbReference type="Pfam" id="PF02875"/>
    </source>
</evidence>
<comment type="PTM">
    <text evidence="2">Carboxylation is probably crucial for Mg(2+) binding and, consequently, for the gamma-phosphate positioning of ATP.</text>
</comment>
<dbReference type="InterPro" id="IPR036565">
    <property type="entry name" value="Mur-like_cat_sf"/>
</dbReference>
<keyword evidence="2 6" id="KW-0436">Ligase</keyword>
<keyword evidence="2 3" id="KW-0132">Cell division</keyword>
<dbReference type="GO" id="GO:0051301">
    <property type="term" value="P:cell division"/>
    <property type="evidence" value="ECO:0007669"/>
    <property type="project" value="UniProtKB-KW"/>
</dbReference>
<feature type="binding site" evidence="2">
    <location>
        <position position="465"/>
    </location>
    <ligand>
        <name>meso-2,6-diaminopimelate</name>
        <dbReference type="ChEBI" id="CHEBI:57791"/>
    </ligand>
</feature>
<dbReference type="UniPathway" id="UPA00219"/>
<feature type="binding site" evidence="2">
    <location>
        <begin position="163"/>
        <end position="164"/>
    </location>
    <ligand>
        <name>UDP-N-acetyl-alpha-D-muramoyl-L-alanyl-D-glutamate</name>
        <dbReference type="ChEBI" id="CHEBI:83900"/>
    </ligand>
</feature>
<comment type="function">
    <text evidence="2">Catalyzes the addition of meso-diaminopimelic acid to the nucleotide precursor UDP-N-acetylmuramoyl-L-alanyl-D-glutamate (UMAG) in the biosynthesis of bacterial cell-wall peptidoglycan.</text>
</comment>
<keyword evidence="7" id="KW-1185">Reference proteome</keyword>
<dbReference type="SUPFAM" id="SSF53244">
    <property type="entry name" value="MurD-like peptide ligases, peptide-binding domain"/>
    <property type="match status" value="1"/>
</dbReference>
<proteinExistence type="inferred from homology"/>
<reference evidence="7" key="1">
    <citation type="submission" date="2016-07" db="EMBL/GenBank/DDBJ databases">
        <authorList>
            <person name="Florea S."/>
            <person name="Webb J.S."/>
            <person name="Jaromczyk J."/>
            <person name="Schardl C.L."/>
        </authorList>
    </citation>
    <scope>NUCLEOTIDE SEQUENCE [LARGE SCALE GENOMIC DNA]</scope>
    <source>
        <strain evidence="7">MV-1</strain>
    </source>
</reference>
<dbReference type="InterPro" id="IPR035911">
    <property type="entry name" value="MurE/MurF_N"/>
</dbReference>
<dbReference type="SUPFAM" id="SSF63418">
    <property type="entry name" value="MurE/MurF N-terminal domain"/>
    <property type="match status" value="1"/>
</dbReference>
<feature type="binding site" evidence="2">
    <location>
        <position position="393"/>
    </location>
    <ligand>
        <name>meso-2,6-diaminopimelate</name>
        <dbReference type="ChEBI" id="CHEBI:57791"/>
    </ligand>
</feature>
<dbReference type="GO" id="GO:0009252">
    <property type="term" value="P:peptidoglycan biosynthetic process"/>
    <property type="evidence" value="ECO:0007669"/>
    <property type="project" value="UniProtKB-UniRule"/>
</dbReference>
<feature type="binding site" evidence="2">
    <location>
        <begin position="417"/>
        <end position="420"/>
    </location>
    <ligand>
        <name>meso-2,6-diaminopimelate</name>
        <dbReference type="ChEBI" id="CHEBI:57791"/>
    </ligand>
</feature>
<dbReference type="NCBIfam" id="NF001126">
    <property type="entry name" value="PRK00139.1-4"/>
    <property type="match status" value="1"/>
</dbReference>
<keyword evidence="2" id="KW-0547">Nucleotide-binding</keyword>
<dbReference type="Proteomes" id="UP000095347">
    <property type="component" value="Unassembled WGS sequence"/>
</dbReference>
<gene>
    <name evidence="2" type="primary">murE</name>
    <name evidence="6" type="ORF">BEN30_07820</name>
</gene>
<dbReference type="InterPro" id="IPR005761">
    <property type="entry name" value="UDP-N-AcMur-Glu-dNH2Pim_ligase"/>
</dbReference>
<evidence type="ECO:0000259" key="5">
    <source>
        <dbReference type="Pfam" id="PF08245"/>
    </source>
</evidence>
<dbReference type="GO" id="GO:0071555">
    <property type="term" value="P:cell wall organization"/>
    <property type="evidence" value="ECO:0007669"/>
    <property type="project" value="UniProtKB-KW"/>
</dbReference>
<comment type="catalytic activity">
    <reaction evidence="2">
        <text>UDP-N-acetyl-alpha-D-muramoyl-L-alanyl-D-glutamate + meso-2,6-diaminopimelate + ATP = UDP-N-acetyl-alpha-D-muramoyl-L-alanyl-gamma-D-glutamyl-meso-2,6-diaminopimelate + ADP + phosphate + H(+)</text>
        <dbReference type="Rhea" id="RHEA:23676"/>
        <dbReference type="ChEBI" id="CHEBI:15378"/>
        <dbReference type="ChEBI" id="CHEBI:30616"/>
        <dbReference type="ChEBI" id="CHEBI:43474"/>
        <dbReference type="ChEBI" id="CHEBI:57791"/>
        <dbReference type="ChEBI" id="CHEBI:83900"/>
        <dbReference type="ChEBI" id="CHEBI:83905"/>
        <dbReference type="ChEBI" id="CHEBI:456216"/>
        <dbReference type="EC" id="6.3.2.13"/>
    </reaction>
</comment>
<protein>
    <recommendedName>
        <fullName evidence="2">UDP-N-acetylmuramoyl-L-alanyl-D-glutamate--2,6-diaminopimelate ligase</fullName>
        <ecNumber evidence="2">6.3.2.13</ecNumber>
    </recommendedName>
    <alternativeName>
        <fullName evidence="2">Meso-A2pm-adding enzyme</fullName>
    </alternativeName>
    <alternativeName>
        <fullName evidence="2">Meso-diaminopimelate-adding enzyme</fullName>
    </alternativeName>
    <alternativeName>
        <fullName evidence="2">UDP-MurNAc-L-Ala-D-Glu:meso-diaminopimelate ligase</fullName>
    </alternativeName>
    <alternativeName>
        <fullName evidence="2">UDP-MurNAc-tripeptide synthetase</fullName>
    </alternativeName>
    <alternativeName>
        <fullName evidence="2">UDP-N-acetylmuramyl-tripeptide synthetase</fullName>
    </alternativeName>
</protein>
<dbReference type="NCBIfam" id="NF001124">
    <property type="entry name" value="PRK00139.1-2"/>
    <property type="match status" value="1"/>
</dbReference>
<evidence type="ECO:0000256" key="2">
    <source>
        <dbReference type="HAMAP-Rule" id="MF_00208"/>
    </source>
</evidence>
<evidence type="ECO:0000313" key="7">
    <source>
        <dbReference type="Proteomes" id="UP000095347"/>
    </source>
</evidence>
<dbReference type="Gene3D" id="3.40.1190.10">
    <property type="entry name" value="Mur-like, catalytic domain"/>
    <property type="match status" value="1"/>
</dbReference>
<keyword evidence="2" id="KW-0963">Cytoplasm</keyword>
<feature type="domain" description="Mur ligase C-terminal" evidence="4">
    <location>
        <begin position="344"/>
        <end position="467"/>
    </location>
</feature>
<feature type="binding site" evidence="2">
    <location>
        <position position="196"/>
    </location>
    <ligand>
        <name>UDP-N-acetyl-alpha-D-muramoyl-L-alanyl-D-glutamate</name>
        <dbReference type="ChEBI" id="CHEBI:83900"/>
    </ligand>
</feature>
<dbReference type="GO" id="GO:0008360">
    <property type="term" value="P:regulation of cell shape"/>
    <property type="evidence" value="ECO:0007669"/>
    <property type="project" value="UniProtKB-KW"/>
</dbReference>
<feature type="binding site" evidence="2">
    <location>
        <position position="32"/>
    </location>
    <ligand>
        <name>UDP-N-acetyl-alpha-D-muramoyl-L-alanyl-D-glutamate</name>
        <dbReference type="ChEBI" id="CHEBI:83900"/>
    </ligand>
</feature>
<dbReference type="GO" id="GO:0005524">
    <property type="term" value="F:ATP binding"/>
    <property type="evidence" value="ECO:0007669"/>
    <property type="project" value="UniProtKB-UniRule"/>
</dbReference>
<dbReference type="HAMAP" id="MF_00208">
    <property type="entry name" value="MurE"/>
    <property type="match status" value="1"/>
</dbReference>
<feature type="binding site" evidence="2">
    <location>
        <position position="469"/>
    </location>
    <ligand>
        <name>meso-2,6-diaminopimelate</name>
        <dbReference type="ChEBI" id="CHEBI:57791"/>
    </ligand>
</feature>
<dbReference type="InterPro" id="IPR004101">
    <property type="entry name" value="Mur_ligase_C"/>
</dbReference>
<comment type="subcellular location">
    <subcellularLocation>
        <location evidence="2 3">Cytoplasm</location>
    </subcellularLocation>
</comment>
<dbReference type="GO" id="GO:0000287">
    <property type="term" value="F:magnesium ion binding"/>
    <property type="evidence" value="ECO:0007669"/>
    <property type="project" value="UniProtKB-UniRule"/>
</dbReference>
<dbReference type="RefSeq" id="WP_069957487.1">
    <property type="nucleotide sequence ID" value="NZ_MCGG01000018.1"/>
</dbReference>
<comment type="cofactor">
    <cofactor evidence="2">
        <name>Mg(2+)</name>
        <dbReference type="ChEBI" id="CHEBI:18420"/>
    </cofactor>
</comment>
<comment type="caution">
    <text evidence="6">The sequence shown here is derived from an EMBL/GenBank/DDBJ whole genome shotgun (WGS) entry which is preliminary data.</text>
</comment>
<comment type="similarity">
    <text evidence="1 2">Belongs to the MurCDEF family. MurE subfamily.</text>
</comment>
<dbReference type="EC" id="6.3.2.13" evidence="2"/>
<keyword evidence="2 3" id="KW-0961">Cell wall biogenesis/degradation</keyword>
<dbReference type="GO" id="GO:0005737">
    <property type="term" value="C:cytoplasm"/>
    <property type="evidence" value="ECO:0007669"/>
    <property type="project" value="UniProtKB-SubCell"/>
</dbReference>
<comment type="caution">
    <text evidence="2">Lacks conserved residue(s) required for the propagation of feature annotation.</text>
</comment>
<feature type="modified residue" description="N6-carboxylysine" evidence="2">
    <location>
        <position position="230"/>
    </location>
</feature>
<dbReference type="Pfam" id="PF02875">
    <property type="entry name" value="Mur_ligase_C"/>
    <property type="match status" value="1"/>
</dbReference>
<dbReference type="Pfam" id="PF08245">
    <property type="entry name" value="Mur_ligase_M"/>
    <property type="match status" value="1"/>
</dbReference>